<evidence type="ECO:0000259" key="12">
    <source>
        <dbReference type="PROSITE" id="PS51371"/>
    </source>
</evidence>
<dbReference type="GO" id="GO:0005254">
    <property type="term" value="F:chloride channel activity"/>
    <property type="evidence" value="ECO:0007669"/>
    <property type="project" value="UniProtKB-UniRule"/>
</dbReference>
<feature type="domain" description="CBS" evidence="12">
    <location>
        <begin position="749"/>
        <end position="808"/>
    </location>
</feature>
<dbReference type="PANTHER" id="PTHR11689:SF89">
    <property type="entry name" value="CHLORIDE CHANNEL PROTEIN"/>
    <property type="match status" value="1"/>
</dbReference>
<keyword evidence="7 10" id="KW-0129">CBS domain</keyword>
<dbReference type="EMBL" id="DS985243">
    <property type="protein sequence ID" value="EDV26598.1"/>
    <property type="molecule type" value="Genomic_DNA"/>
</dbReference>
<dbReference type="Gene3D" id="3.10.580.10">
    <property type="entry name" value="CBS-domain"/>
    <property type="match status" value="2"/>
</dbReference>
<dbReference type="FunFam" id="3.10.580.10:FF:000103">
    <property type="entry name" value="Chloride channel protein"/>
    <property type="match status" value="1"/>
</dbReference>
<keyword evidence="3 11" id="KW-0812">Transmembrane</keyword>
<dbReference type="InParanoid" id="B3RSX3"/>
<dbReference type="InterPro" id="IPR046342">
    <property type="entry name" value="CBS_dom_sf"/>
</dbReference>
<feature type="transmembrane region" description="Helical" evidence="11">
    <location>
        <begin position="522"/>
        <end position="546"/>
    </location>
</feature>
<accession>B3RSX3</accession>
<evidence type="ECO:0000256" key="8">
    <source>
        <dbReference type="ARBA" id="ARBA00023136"/>
    </source>
</evidence>
<evidence type="ECO:0000256" key="11">
    <source>
        <dbReference type="RuleBase" id="RU361221"/>
    </source>
</evidence>
<dbReference type="Proteomes" id="UP000009022">
    <property type="component" value="Unassembled WGS sequence"/>
</dbReference>
<protein>
    <recommendedName>
        <fullName evidence="11">Chloride channel protein</fullName>
    </recommendedName>
</protein>
<dbReference type="SMART" id="SM00116">
    <property type="entry name" value="CBS"/>
    <property type="match status" value="2"/>
</dbReference>
<feature type="transmembrane region" description="Helical" evidence="11">
    <location>
        <begin position="384"/>
        <end position="404"/>
    </location>
</feature>
<feature type="transmembrane region" description="Helical" evidence="11">
    <location>
        <begin position="95"/>
        <end position="119"/>
    </location>
</feature>
<dbReference type="Pfam" id="PF00571">
    <property type="entry name" value="CBS"/>
    <property type="match status" value="2"/>
</dbReference>
<evidence type="ECO:0000256" key="9">
    <source>
        <dbReference type="ARBA" id="ARBA00023214"/>
    </source>
</evidence>
<dbReference type="InterPro" id="IPR000644">
    <property type="entry name" value="CBS_dom"/>
</dbReference>
<dbReference type="HOGENOM" id="CLU_003181_4_1_1"/>
<evidence type="ECO:0000313" key="14">
    <source>
        <dbReference type="Proteomes" id="UP000009022"/>
    </source>
</evidence>
<keyword evidence="14" id="KW-1185">Reference proteome</keyword>
<evidence type="ECO:0000256" key="2">
    <source>
        <dbReference type="ARBA" id="ARBA00022448"/>
    </source>
</evidence>
<keyword evidence="2 11" id="KW-0813">Transport</keyword>
<dbReference type="GO" id="GO:0016020">
    <property type="term" value="C:membrane"/>
    <property type="evidence" value="ECO:0007669"/>
    <property type="project" value="UniProtKB-SubCell"/>
</dbReference>
<evidence type="ECO:0000256" key="10">
    <source>
        <dbReference type="PROSITE-ProRule" id="PRU00703"/>
    </source>
</evidence>
<dbReference type="InterPro" id="IPR001807">
    <property type="entry name" value="ClC"/>
</dbReference>
<sequence length="824" mass="92242">MEEKNGEKMVEIRQRRKAGLSIFGGKSLEEQLPVIKTRFFQIGRDLGGSSHHHQYTKKEKELLSRYSSADYFPPHSQVYKHWLLKHARNLDWDRWLMMGIIGLCVGLVGFFMHQFIKLIAEARWDVAYLHVASGNHATALGWIALISILLALTSGALTVLFCFPAAGSGLPELIGYLNGTIIPEIFGLKTFFVKFASCVCAVGSGLPVGPEGPMISLGGLIGLGVSQGRSKFFGRFLPFGRFENPEDRRNFVSAGAGAGVAAAFGAPVGGLLFAMEEVASFWSIKHGWMTFFCCMTSTFITDLFNSAFSGFQYSGDFGQFKPRRYILFEVTREIPVNILAFLPAIIIGIIGGFLGALFTFLNLKFARARLYVVNLFKSTWAKKLVRILEPTIIMTIMAVMSVYLPSAFPCTPFQCVSSVRNNSYFGPLCESGSQYKIRTEDEVIRYQCPEGTVINMSSTKVYNNNSYNQVATLITQQGEEAIHRLFSRQTYYQFDYVPLLVVLGPYFILACWSAGTAVASGLVVPMLFIGALYGRIIGLSLVSLFGVHQSGYWAWMDPGAFALVGAASFFGGVSRLTMSLTVIMMEITNDVQFLLVIMTSILVAKHFRIVCLELIVFIDMMTSPNHEFYTIGDIMTRDPQCLQERTSVRDLAKLLVNNDHHAGYPVVTKSKRHDEQIFLGLITEQELYGLFSTSKDIFIGPDDDGSKTPTASYDVLRDVKYSDDLAIDIKRYASEEEYDQKFVDLRPYINKSSFSIPVSFSLRRCYILFRTMGLRHLAVVDEDNRCVGIVTRKDLMGFHIDEKIRAKEEQKEEEELTPISTAAF</sequence>
<dbReference type="CTD" id="6751807"/>
<feature type="transmembrane region" description="Helical" evidence="11">
    <location>
        <begin position="251"/>
        <end position="275"/>
    </location>
</feature>
<evidence type="ECO:0000256" key="1">
    <source>
        <dbReference type="ARBA" id="ARBA00004141"/>
    </source>
</evidence>
<feature type="domain" description="CBS" evidence="12">
    <location>
        <begin position="635"/>
        <end position="697"/>
    </location>
</feature>
<evidence type="ECO:0000256" key="4">
    <source>
        <dbReference type="ARBA" id="ARBA00022737"/>
    </source>
</evidence>
<dbReference type="PhylomeDB" id="B3RSX3"/>
<dbReference type="AlphaFoldDB" id="B3RSX3"/>
<dbReference type="KEGG" id="tad:TRIADDRAFT_54760"/>
<feature type="transmembrane region" description="Helical" evidence="11">
    <location>
        <begin position="338"/>
        <end position="363"/>
    </location>
</feature>
<comment type="subcellular location">
    <subcellularLocation>
        <location evidence="1 11">Membrane</location>
        <topology evidence="1 11">Multi-pass membrane protein</topology>
    </subcellularLocation>
</comment>
<dbReference type="PRINTS" id="PR00762">
    <property type="entry name" value="CLCHANNEL"/>
</dbReference>
<dbReference type="CDD" id="cd04591">
    <property type="entry name" value="CBS_pair_voltage-gated_CLC_euk_bac"/>
    <property type="match status" value="1"/>
</dbReference>
<evidence type="ECO:0000256" key="5">
    <source>
        <dbReference type="ARBA" id="ARBA00022989"/>
    </source>
</evidence>
<keyword evidence="5 11" id="KW-1133">Transmembrane helix</keyword>
<dbReference type="OMA" id="RMSMAIC"/>
<dbReference type="SUPFAM" id="SSF54631">
    <property type="entry name" value="CBS-domain pair"/>
    <property type="match status" value="1"/>
</dbReference>
<keyword evidence="4" id="KW-0677">Repeat</keyword>
<dbReference type="InterPro" id="IPR014743">
    <property type="entry name" value="Cl-channel_core"/>
</dbReference>
<dbReference type="PROSITE" id="PS51371">
    <property type="entry name" value="CBS"/>
    <property type="match status" value="2"/>
</dbReference>
<gene>
    <name evidence="13" type="ORF">TRIADDRAFT_54760</name>
</gene>
<dbReference type="RefSeq" id="XP_002110594.1">
    <property type="nucleotide sequence ID" value="XM_002110558.1"/>
</dbReference>
<comment type="similarity">
    <text evidence="11">Belongs to the chloride channel (TC 2.A.49) family.</text>
</comment>
<organism evidence="13 14">
    <name type="scientific">Trichoplax adhaerens</name>
    <name type="common">Trichoplax reptans</name>
    <dbReference type="NCBI Taxonomy" id="10228"/>
    <lineage>
        <taxon>Eukaryota</taxon>
        <taxon>Metazoa</taxon>
        <taxon>Placozoa</taxon>
        <taxon>Uniplacotomia</taxon>
        <taxon>Trichoplacea</taxon>
        <taxon>Trichoplacidae</taxon>
        <taxon>Trichoplax</taxon>
    </lineage>
</organism>
<feature type="transmembrane region" description="Helical" evidence="11">
    <location>
        <begin position="552"/>
        <end position="573"/>
    </location>
</feature>
<comment type="caution">
    <text evidence="11">Lacks conserved residue(s) required for the propagation of feature annotation.</text>
</comment>
<dbReference type="PANTHER" id="PTHR11689">
    <property type="entry name" value="CHLORIDE CHANNEL PROTEIN CLC FAMILY MEMBER"/>
    <property type="match status" value="1"/>
</dbReference>
<dbReference type="InterPro" id="IPR051280">
    <property type="entry name" value="Cl-channel/antiporter"/>
</dbReference>
<dbReference type="Gene3D" id="1.10.3080.10">
    <property type="entry name" value="Clc chloride channel"/>
    <property type="match status" value="1"/>
</dbReference>
<keyword evidence="9 11" id="KW-0868">Chloride</keyword>
<dbReference type="eggNOG" id="KOG0474">
    <property type="taxonomic scope" value="Eukaryota"/>
</dbReference>
<dbReference type="GO" id="GO:0022857">
    <property type="term" value="F:transmembrane transporter activity"/>
    <property type="evidence" value="ECO:0000318"/>
    <property type="project" value="GO_Central"/>
</dbReference>
<feature type="transmembrane region" description="Helical" evidence="11">
    <location>
        <begin position="593"/>
        <end position="618"/>
    </location>
</feature>
<reference evidence="13 14" key="1">
    <citation type="journal article" date="2008" name="Nature">
        <title>The Trichoplax genome and the nature of placozoans.</title>
        <authorList>
            <person name="Srivastava M."/>
            <person name="Begovic E."/>
            <person name="Chapman J."/>
            <person name="Putnam N.H."/>
            <person name="Hellsten U."/>
            <person name="Kawashima T."/>
            <person name="Kuo A."/>
            <person name="Mitros T."/>
            <person name="Salamov A."/>
            <person name="Carpenter M.L."/>
            <person name="Signorovitch A.Y."/>
            <person name="Moreno M.A."/>
            <person name="Kamm K."/>
            <person name="Grimwood J."/>
            <person name="Schmutz J."/>
            <person name="Shapiro H."/>
            <person name="Grigoriev I.V."/>
            <person name="Buss L.W."/>
            <person name="Schierwater B."/>
            <person name="Dellaporta S.L."/>
            <person name="Rokhsar D.S."/>
        </authorList>
    </citation>
    <scope>NUCLEOTIDE SEQUENCE [LARGE SCALE GENOMIC DNA]</scope>
    <source>
        <strain evidence="13 14">Grell-BS-1999</strain>
    </source>
</reference>
<feature type="transmembrane region" description="Helical" evidence="11">
    <location>
        <begin position="496"/>
        <end position="515"/>
    </location>
</feature>
<dbReference type="SUPFAM" id="SSF81340">
    <property type="entry name" value="Clc chloride channel"/>
    <property type="match status" value="1"/>
</dbReference>
<evidence type="ECO:0000256" key="3">
    <source>
        <dbReference type="ARBA" id="ARBA00022692"/>
    </source>
</evidence>
<evidence type="ECO:0000256" key="7">
    <source>
        <dbReference type="ARBA" id="ARBA00023122"/>
    </source>
</evidence>
<proteinExistence type="inferred from homology"/>
<name>B3RSX3_TRIAD</name>
<keyword evidence="6 11" id="KW-0406">Ion transport</keyword>
<evidence type="ECO:0000313" key="13">
    <source>
        <dbReference type="EMBL" id="EDV26598.1"/>
    </source>
</evidence>
<dbReference type="GeneID" id="6751807"/>
<dbReference type="Pfam" id="PF00654">
    <property type="entry name" value="Voltage_CLC"/>
    <property type="match status" value="1"/>
</dbReference>
<evidence type="ECO:0000256" key="6">
    <source>
        <dbReference type="ARBA" id="ARBA00023065"/>
    </source>
</evidence>
<feature type="transmembrane region" description="Helical" evidence="11">
    <location>
        <begin position="139"/>
        <end position="163"/>
    </location>
</feature>
<keyword evidence="8 11" id="KW-0472">Membrane</keyword>
<dbReference type="OrthoDB" id="428525at2759"/>